<gene>
    <name evidence="2" type="ORF">PoB_004798200</name>
</gene>
<dbReference type="Proteomes" id="UP000735302">
    <property type="component" value="Unassembled WGS sequence"/>
</dbReference>
<proteinExistence type="predicted"/>
<evidence type="ECO:0000313" key="2">
    <source>
        <dbReference type="EMBL" id="GFO21477.1"/>
    </source>
</evidence>
<feature type="region of interest" description="Disordered" evidence="1">
    <location>
        <begin position="1"/>
        <end position="20"/>
    </location>
</feature>
<comment type="caution">
    <text evidence="2">The sequence shown here is derived from an EMBL/GenBank/DDBJ whole genome shotgun (WGS) entry which is preliminary data.</text>
</comment>
<organism evidence="2 3">
    <name type="scientific">Plakobranchus ocellatus</name>
    <dbReference type="NCBI Taxonomy" id="259542"/>
    <lineage>
        <taxon>Eukaryota</taxon>
        <taxon>Metazoa</taxon>
        <taxon>Spiralia</taxon>
        <taxon>Lophotrochozoa</taxon>
        <taxon>Mollusca</taxon>
        <taxon>Gastropoda</taxon>
        <taxon>Heterobranchia</taxon>
        <taxon>Euthyneura</taxon>
        <taxon>Panpulmonata</taxon>
        <taxon>Sacoglossa</taxon>
        <taxon>Placobranchoidea</taxon>
        <taxon>Plakobranchidae</taxon>
        <taxon>Plakobranchus</taxon>
    </lineage>
</organism>
<dbReference type="EMBL" id="BLXT01005253">
    <property type="protein sequence ID" value="GFO21477.1"/>
    <property type="molecule type" value="Genomic_DNA"/>
</dbReference>
<evidence type="ECO:0000313" key="3">
    <source>
        <dbReference type="Proteomes" id="UP000735302"/>
    </source>
</evidence>
<name>A0AAV4BQ23_9GAST</name>
<dbReference type="AlphaFoldDB" id="A0AAV4BQ23"/>
<accession>A0AAV4BQ23</accession>
<keyword evidence="3" id="KW-1185">Reference proteome</keyword>
<reference evidence="2 3" key="1">
    <citation type="journal article" date="2021" name="Elife">
        <title>Chloroplast acquisition without the gene transfer in kleptoplastic sea slugs, Plakobranchus ocellatus.</title>
        <authorList>
            <person name="Maeda T."/>
            <person name="Takahashi S."/>
            <person name="Yoshida T."/>
            <person name="Shimamura S."/>
            <person name="Takaki Y."/>
            <person name="Nagai Y."/>
            <person name="Toyoda A."/>
            <person name="Suzuki Y."/>
            <person name="Arimoto A."/>
            <person name="Ishii H."/>
            <person name="Satoh N."/>
            <person name="Nishiyama T."/>
            <person name="Hasebe M."/>
            <person name="Maruyama T."/>
            <person name="Minagawa J."/>
            <person name="Obokata J."/>
            <person name="Shigenobu S."/>
        </authorList>
    </citation>
    <scope>NUCLEOTIDE SEQUENCE [LARGE SCALE GENOMIC DNA]</scope>
</reference>
<evidence type="ECO:0000256" key="1">
    <source>
        <dbReference type="SAM" id="MobiDB-lite"/>
    </source>
</evidence>
<sequence length="78" mass="8579">MAVKLYSVSDNGSSHDETVPDDGNSYGCNLTWYPILITAMVKLHTLSDNGNSHEISEAVVMNCRDEHVLASEHRVSCN</sequence>
<protein>
    <submittedName>
        <fullName evidence="2">Uncharacterized protein</fullName>
    </submittedName>
</protein>